<gene>
    <name evidence="1" type="ORF">AVDCRST_MAG79-875</name>
</gene>
<dbReference type="AlphaFoldDB" id="A0A6J4TSN7"/>
<dbReference type="Gene3D" id="1.25.40.10">
    <property type="entry name" value="Tetratricopeptide repeat domain"/>
    <property type="match status" value="1"/>
</dbReference>
<evidence type="ECO:0000313" key="1">
    <source>
        <dbReference type="EMBL" id="CAA9530560.1"/>
    </source>
</evidence>
<accession>A0A6J4TSN7</accession>
<dbReference type="SUPFAM" id="SSF48452">
    <property type="entry name" value="TPR-like"/>
    <property type="match status" value="1"/>
</dbReference>
<dbReference type="Pfam" id="PF14559">
    <property type="entry name" value="TPR_19"/>
    <property type="match status" value="1"/>
</dbReference>
<dbReference type="EMBL" id="CADCWC010000159">
    <property type="protein sequence ID" value="CAA9530560.1"/>
    <property type="molecule type" value="Genomic_DNA"/>
</dbReference>
<sequence length="87" mass="9348">RPDPRNVEARVGLAVAGFDKDRPADAFGLLGPLVRDNPDAASPRLHLALLLRWIGSHDKARAEFRQVARAAPDARLGRLAAAFAEVG</sequence>
<reference evidence="1" key="1">
    <citation type="submission" date="2020-02" db="EMBL/GenBank/DDBJ databases">
        <authorList>
            <person name="Meier V. D."/>
        </authorList>
    </citation>
    <scope>NUCLEOTIDE SEQUENCE</scope>
    <source>
        <strain evidence="1">AVDCRST_MAG79</strain>
    </source>
</reference>
<proteinExistence type="predicted"/>
<name>A0A6J4TSN7_9ACTN</name>
<organism evidence="1">
    <name type="scientific">uncultured Thermoleophilia bacterium</name>
    <dbReference type="NCBI Taxonomy" id="1497501"/>
    <lineage>
        <taxon>Bacteria</taxon>
        <taxon>Bacillati</taxon>
        <taxon>Actinomycetota</taxon>
        <taxon>Thermoleophilia</taxon>
        <taxon>environmental samples</taxon>
    </lineage>
</organism>
<protein>
    <submittedName>
        <fullName evidence="1">Uncharacterized protein</fullName>
    </submittedName>
</protein>
<feature type="non-terminal residue" evidence="1">
    <location>
        <position position="1"/>
    </location>
</feature>
<dbReference type="InterPro" id="IPR011990">
    <property type="entry name" value="TPR-like_helical_dom_sf"/>
</dbReference>